<feature type="transmembrane region" description="Helical" evidence="1">
    <location>
        <begin position="118"/>
        <end position="138"/>
    </location>
</feature>
<dbReference type="Pfam" id="PF19540">
    <property type="entry name" value="DUF6064"/>
    <property type="match status" value="1"/>
</dbReference>
<dbReference type="OrthoDB" id="581693at2"/>
<sequence>MSEWWTYRLDDFLLFSPRTYWRLFEAQNAALWPLPLATTAAGLAALLLILFRAPGASLGMGLVFGVVWAFVGYSFLLERYATINWAVAYLGPAFFIQALLMGGAALRAGALAFRRLDGVGVAGLTLALVALLVFPVLPLAAGRPFACAEVFGIAPDPTVIATIGVLLIVRGGWLAVLLPIPLLWCVFSGLTLLAMDETQAWLLLGAPALTFGLGVVRFGPRWVRRPEPRV</sequence>
<gene>
    <name evidence="2" type="ORF">EDC64_11270</name>
</gene>
<protein>
    <recommendedName>
        <fullName evidence="4">MFS transporter permease</fullName>
    </recommendedName>
</protein>
<name>A0A4R3LS70_9HYPH</name>
<feature type="transmembrane region" description="Helical" evidence="1">
    <location>
        <begin position="150"/>
        <end position="169"/>
    </location>
</feature>
<evidence type="ECO:0000313" key="2">
    <source>
        <dbReference type="EMBL" id="TCT02636.1"/>
    </source>
</evidence>
<feature type="transmembrane region" description="Helical" evidence="1">
    <location>
        <begin position="83"/>
        <end position="106"/>
    </location>
</feature>
<keyword evidence="1" id="KW-0812">Transmembrane</keyword>
<dbReference type="RefSeq" id="WP_132033731.1">
    <property type="nucleotide sequence ID" value="NZ_SMAI01000012.1"/>
</dbReference>
<accession>A0A4R3LS70</accession>
<evidence type="ECO:0000256" key="1">
    <source>
        <dbReference type="SAM" id="Phobius"/>
    </source>
</evidence>
<evidence type="ECO:0008006" key="4">
    <source>
        <dbReference type="Google" id="ProtNLM"/>
    </source>
</evidence>
<dbReference type="Proteomes" id="UP000294664">
    <property type="component" value="Unassembled WGS sequence"/>
</dbReference>
<reference evidence="2 3" key="1">
    <citation type="submission" date="2019-03" db="EMBL/GenBank/DDBJ databases">
        <title>Genomic Encyclopedia of Type Strains, Phase IV (KMG-IV): sequencing the most valuable type-strain genomes for metagenomic binning, comparative biology and taxonomic classification.</title>
        <authorList>
            <person name="Goeker M."/>
        </authorList>
    </citation>
    <scope>NUCLEOTIDE SEQUENCE [LARGE SCALE GENOMIC DNA]</scope>
    <source>
        <strain evidence="2 3">DSM 9035</strain>
    </source>
</reference>
<organism evidence="2 3">
    <name type="scientific">Aquabacter spiritensis</name>
    <dbReference type="NCBI Taxonomy" id="933073"/>
    <lineage>
        <taxon>Bacteria</taxon>
        <taxon>Pseudomonadati</taxon>
        <taxon>Pseudomonadota</taxon>
        <taxon>Alphaproteobacteria</taxon>
        <taxon>Hyphomicrobiales</taxon>
        <taxon>Xanthobacteraceae</taxon>
        <taxon>Aquabacter</taxon>
    </lineage>
</organism>
<feature type="transmembrane region" description="Helical" evidence="1">
    <location>
        <begin position="30"/>
        <end position="51"/>
    </location>
</feature>
<feature type="transmembrane region" description="Helical" evidence="1">
    <location>
        <begin position="176"/>
        <end position="194"/>
    </location>
</feature>
<feature type="transmembrane region" description="Helical" evidence="1">
    <location>
        <begin position="58"/>
        <end position="77"/>
    </location>
</feature>
<keyword evidence="1" id="KW-1133">Transmembrane helix</keyword>
<comment type="caution">
    <text evidence="2">The sequence shown here is derived from an EMBL/GenBank/DDBJ whole genome shotgun (WGS) entry which is preliminary data.</text>
</comment>
<proteinExistence type="predicted"/>
<dbReference type="InterPro" id="IPR045708">
    <property type="entry name" value="DUF6064"/>
</dbReference>
<dbReference type="EMBL" id="SMAI01000012">
    <property type="protein sequence ID" value="TCT02636.1"/>
    <property type="molecule type" value="Genomic_DNA"/>
</dbReference>
<keyword evidence="1" id="KW-0472">Membrane</keyword>
<feature type="transmembrane region" description="Helical" evidence="1">
    <location>
        <begin position="200"/>
        <end position="219"/>
    </location>
</feature>
<dbReference type="AlphaFoldDB" id="A0A4R3LS70"/>
<keyword evidence="3" id="KW-1185">Reference proteome</keyword>
<evidence type="ECO:0000313" key="3">
    <source>
        <dbReference type="Proteomes" id="UP000294664"/>
    </source>
</evidence>